<dbReference type="Gene3D" id="3.40.50.2020">
    <property type="match status" value="1"/>
</dbReference>
<dbReference type="STRING" id="1434118.MSSAC_2425"/>
<accession>A0A0E3PQX6</accession>
<keyword evidence="2" id="KW-0808">Transferase</keyword>
<dbReference type="KEGG" id="msj:MSSAC_2425"/>
<reference evidence="2 3" key="1">
    <citation type="submission" date="2014-07" db="EMBL/GenBank/DDBJ databases">
        <title>Methanogenic archaea and the global carbon cycle.</title>
        <authorList>
            <person name="Henriksen J.R."/>
            <person name="Luke J."/>
            <person name="Reinhart S."/>
            <person name="Benedict M.N."/>
            <person name="Youngblut N.D."/>
            <person name="Metcalf M.E."/>
            <person name="Whitaker R.J."/>
            <person name="Metcalf W.W."/>
        </authorList>
    </citation>
    <scope>NUCLEOTIDE SEQUENCE [LARGE SCALE GENOMIC DNA]</scope>
    <source>
        <strain evidence="2 3">C2J</strain>
    </source>
</reference>
<sequence length="224" mass="25115">MFKNRKDAGEKLAQVLEKYRDKNLLVLAIPRGGVEVGLQVSRKLGAEFSLIIVRKLPFPDNPEAGFGAVAEDGSTFIFENASYWLARETIERIKQDQIVEVERRINALRRGNPLPELAGRTVILVDDGIAMGSTMRAAIELCRARKAGKIVVAVPVTGREAAKSIEKEADELVVLYMPINFRAVAQAYENWYDVSDEEVLDLLRERINEKEIKAHEFDQSSLST</sequence>
<dbReference type="GO" id="GO:0016757">
    <property type="term" value="F:glycosyltransferase activity"/>
    <property type="evidence" value="ECO:0007669"/>
    <property type="project" value="UniProtKB-KW"/>
</dbReference>
<proteinExistence type="predicted"/>
<gene>
    <name evidence="2" type="ORF">MSSAC_2425</name>
</gene>
<dbReference type="SUPFAM" id="SSF53271">
    <property type="entry name" value="PRTase-like"/>
    <property type="match status" value="1"/>
</dbReference>
<dbReference type="AlphaFoldDB" id="A0A0E3PQX6"/>
<evidence type="ECO:0000259" key="1">
    <source>
        <dbReference type="Pfam" id="PF00156"/>
    </source>
</evidence>
<dbReference type="RefSeq" id="WP_048183183.1">
    <property type="nucleotide sequence ID" value="NZ_CP009508.1"/>
</dbReference>
<dbReference type="InterPro" id="IPR029057">
    <property type="entry name" value="PRTase-like"/>
</dbReference>
<dbReference type="Gene3D" id="3.30.1310.20">
    <property type="entry name" value="PRTase-like"/>
    <property type="match status" value="1"/>
</dbReference>
<organism evidence="2 3">
    <name type="scientific">Methanosarcina siciliae C2J</name>
    <dbReference type="NCBI Taxonomy" id="1434118"/>
    <lineage>
        <taxon>Archaea</taxon>
        <taxon>Methanobacteriati</taxon>
        <taxon>Methanobacteriota</taxon>
        <taxon>Stenosarchaea group</taxon>
        <taxon>Methanomicrobia</taxon>
        <taxon>Methanosarcinales</taxon>
        <taxon>Methanosarcinaceae</taxon>
        <taxon>Methanosarcina</taxon>
    </lineage>
</organism>
<protein>
    <submittedName>
        <fullName evidence="2">Phosphoribosyltransferase</fullName>
    </submittedName>
</protein>
<keyword evidence="2" id="KW-0328">Glycosyltransferase</keyword>
<dbReference type="GeneID" id="24872074"/>
<dbReference type="Pfam" id="PF00156">
    <property type="entry name" value="Pribosyltran"/>
    <property type="match status" value="1"/>
</dbReference>
<evidence type="ECO:0000313" key="2">
    <source>
        <dbReference type="EMBL" id="AKB37015.1"/>
    </source>
</evidence>
<dbReference type="PATRIC" id="fig|1434118.4.peg.3145"/>
<dbReference type="EMBL" id="CP009508">
    <property type="protein sequence ID" value="AKB37015.1"/>
    <property type="molecule type" value="Genomic_DNA"/>
</dbReference>
<evidence type="ECO:0000313" key="3">
    <source>
        <dbReference type="Proteomes" id="UP000033123"/>
    </source>
</evidence>
<dbReference type="CDD" id="cd06223">
    <property type="entry name" value="PRTases_typeI"/>
    <property type="match status" value="1"/>
</dbReference>
<feature type="domain" description="Phosphoribosyltransferase" evidence="1">
    <location>
        <begin position="7"/>
        <end position="172"/>
    </location>
</feature>
<dbReference type="HOGENOM" id="CLU_083583_0_0_2"/>
<dbReference type="Proteomes" id="UP000033123">
    <property type="component" value="Chromosome"/>
</dbReference>
<dbReference type="InterPro" id="IPR000836">
    <property type="entry name" value="PRTase_dom"/>
</dbReference>
<name>A0A0E3PQX6_9EURY</name>